<organism evidence="9 10">
    <name type="scientific">Olea europaea subsp. europaea</name>
    <dbReference type="NCBI Taxonomy" id="158383"/>
    <lineage>
        <taxon>Eukaryota</taxon>
        <taxon>Viridiplantae</taxon>
        <taxon>Streptophyta</taxon>
        <taxon>Embryophyta</taxon>
        <taxon>Tracheophyta</taxon>
        <taxon>Spermatophyta</taxon>
        <taxon>Magnoliopsida</taxon>
        <taxon>eudicotyledons</taxon>
        <taxon>Gunneridae</taxon>
        <taxon>Pentapetalae</taxon>
        <taxon>asterids</taxon>
        <taxon>lamiids</taxon>
        <taxon>Lamiales</taxon>
        <taxon>Oleaceae</taxon>
        <taxon>Oleeae</taxon>
        <taxon>Olea</taxon>
    </lineage>
</organism>
<evidence type="ECO:0000256" key="1">
    <source>
        <dbReference type="ARBA" id="ARBA00004167"/>
    </source>
</evidence>
<sequence>MFHDDGGVSAEVRMALEPWIRAGRVTLQDIRAQAEYDGYYYNQFLIVNDCLHRHRFSANWTFFFDVNEYIYLPNGNTLESMLKEFSNVTQFTIEQNAMSSELCLNDSRFWAVAQAAILGLG</sequence>
<keyword evidence="4 8" id="KW-0808">Transferase</keyword>
<keyword evidence="7" id="KW-0472">Membrane</keyword>
<reference evidence="9 10" key="1">
    <citation type="submission" date="2019-12" db="EMBL/GenBank/DDBJ databases">
        <authorList>
            <person name="Alioto T."/>
            <person name="Alioto T."/>
            <person name="Gomez Garrido J."/>
        </authorList>
    </citation>
    <scope>NUCLEOTIDE SEQUENCE [LARGE SCALE GENOMIC DNA]</scope>
</reference>
<comment type="similarity">
    <text evidence="2 8">Belongs to the glycosyltransferase 92 family.</text>
</comment>
<dbReference type="OrthoDB" id="2526284at2759"/>
<dbReference type="EMBL" id="CACTIH010001910">
    <property type="protein sequence ID" value="CAA2968470.1"/>
    <property type="molecule type" value="Genomic_DNA"/>
</dbReference>
<evidence type="ECO:0000256" key="8">
    <source>
        <dbReference type="RuleBase" id="RU366017"/>
    </source>
</evidence>
<evidence type="ECO:0000256" key="5">
    <source>
        <dbReference type="ARBA" id="ARBA00022692"/>
    </source>
</evidence>
<dbReference type="Pfam" id="PF01697">
    <property type="entry name" value="Glyco_transf_92"/>
    <property type="match status" value="1"/>
</dbReference>
<proteinExistence type="inferred from homology"/>
<dbReference type="PANTHER" id="PTHR21461:SF56">
    <property type="entry name" value="GALACTAN BETA-1,4-GALACTOSYLTRANSFERASE GALS1"/>
    <property type="match status" value="1"/>
</dbReference>
<evidence type="ECO:0000256" key="2">
    <source>
        <dbReference type="ARBA" id="ARBA00007647"/>
    </source>
</evidence>
<evidence type="ECO:0000313" key="10">
    <source>
        <dbReference type="Proteomes" id="UP000594638"/>
    </source>
</evidence>
<evidence type="ECO:0000256" key="3">
    <source>
        <dbReference type="ARBA" id="ARBA00022676"/>
    </source>
</evidence>
<keyword evidence="10" id="KW-1185">Reference proteome</keyword>
<keyword evidence="5" id="KW-0812">Transmembrane</keyword>
<evidence type="ECO:0000256" key="7">
    <source>
        <dbReference type="ARBA" id="ARBA00023136"/>
    </source>
</evidence>
<keyword evidence="3 8" id="KW-0328">Glycosyltransferase</keyword>
<dbReference type="GO" id="GO:0005737">
    <property type="term" value="C:cytoplasm"/>
    <property type="evidence" value="ECO:0007669"/>
    <property type="project" value="TreeGrafter"/>
</dbReference>
<accession>A0A8S0QSW6</accession>
<evidence type="ECO:0000313" key="9">
    <source>
        <dbReference type="EMBL" id="CAA2968470.1"/>
    </source>
</evidence>
<evidence type="ECO:0000256" key="4">
    <source>
        <dbReference type="ARBA" id="ARBA00022679"/>
    </source>
</evidence>
<dbReference type="InterPro" id="IPR008166">
    <property type="entry name" value="Glyco_transf_92"/>
</dbReference>
<keyword evidence="6" id="KW-1133">Transmembrane helix</keyword>
<evidence type="ECO:0000256" key="6">
    <source>
        <dbReference type="ARBA" id="ARBA00022989"/>
    </source>
</evidence>
<gene>
    <name evidence="9" type="ORF">OLEA9_A098477</name>
</gene>
<dbReference type="PANTHER" id="PTHR21461">
    <property type="entry name" value="GLYCOSYLTRANSFERASE FAMILY 92 PROTEIN"/>
    <property type="match status" value="1"/>
</dbReference>
<comment type="subcellular location">
    <subcellularLocation>
        <location evidence="1">Membrane</location>
        <topology evidence="1">Single-pass membrane protein</topology>
    </subcellularLocation>
</comment>
<dbReference type="EC" id="2.4.1.-" evidence="8"/>
<dbReference type="GO" id="GO:0016757">
    <property type="term" value="F:glycosyltransferase activity"/>
    <property type="evidence" value="ECO:0007669"/>
    <property type="project" value="UniProtKB-UniRule"/>
</dbReference>
<comment type="caution">
    <text evidence="9">The sequence shown here is derived from an EMBL/GenBank/DDBJ whole genome shotgun (WGS) entry which is preliminary data.</text>
</comment>
<dbReference type="Gramene" id="OE9A098477T1">
    <property type="protein sequence ID" value="OE9A098477C1"/>
    <property type="gene ID" value="OE9A098477"/>
</dbReference>
<dbReference type="AlphaFoldDB" id="A0A8S0QSW6"/>
<dbReference type="Proteomes" id="UP000594638">
    <property type="component" value="Unassembled WGS sequence"/>
</dbReference>
<dbReference type="GO" id="GO:0016020">
    <property type="term" value="C:membrane"/>
    <property type="evidence" value="ECO:0007669"/>
    <property type="project" value="UniProtKB-SubCell"/>
</dbReference>
<protein>
    <recommendedName>
        <fullName evidence="8">Glycosyltransferase family 92 protein</fullName>
        <ecNumber evidence="8">2.4.1.-</ecNumber>
    </recommendedName>
</protein>
<name>A0A8S0QSW6_OLEEU</name>